<feature type="compositionally biased region" description="Low complexity" evidence="1">
    <location>
        <begin position="369"/>
        <end position="378"/>
    </location>
</feature>
<proteinExistence type="predicted"/>
<feature type="region of interest" description="Disordered" evidence="1">
    <location>
        <begin position="1"/>
        <end position="22"/>
    </location>
</feature>
<accession>A0A930L7W3</accession>
<evidence type="ECO:0000256" key="1">
    <source>
        <dbReference type="SAM" id="MobiDB-lite"/>
    </source>
</evidence>
<dbReference type="EMBL" id="JABZXO010000028">
    <property type="protein sequence ID" value="MBF1657982.1"/>
    <property type="molecule type" value="Genomic_DNA"/>
</dbReference>
<protein>
    <submittedName>
        <fullName evidence="2">Uncharacterized protein</fullName>
    </submittedName>
</protein>
<feature type="compositionally biased region" description="Polar residues" evidence="1">
    <location>
        <begin position="1"/>
        <end position="19"/>
    </location>
</feature>
<evidence type="ECO:0000313" key="2">
    <source>
        <dbReference type="EMBL" id="MBF1657982.1"/>
    </source>
</evidence>
<reference evidence="2" key="1">
    <citation type="submission" date="2020-04" db="EMBL/GenBank/DDBJ databases">
        <title>Deep metagenomics examines the oral microbiome during advanced dental caries in children, revealing novel taxa and co-occurrences with host molecules.</title>
        <authorList>
            <person name="Baker J.L."/>
            <person name="Morton J.T."/>
            <person name="Dinis M."/>
            <person name="Alvarez R."/>
            <person name="Tran N.C."/>
            <person name="Knight R."/>
            <person name="Edlund A."/>
        </authorList>
    </citation>
    <scope>NUCLEOTIDE SEQUENCE</scope>
    <source>
        <strain evidence="2">JCVI_39_bin.18</strain>
    </source>
</reference>
<dbReference type="AlphaFoldDB" id="A0A930L7W3"/>
<organism evidence="2 3">
    <name type="scientific">Rothia mucilaginosa</name>
    <dbReference type="NCBI Taxonomy" id="43675"/>
    <lineage>
        <taxon>Bacteria</taxon>
        <taxon>Bacillati</taxon>
        <taxon>Actinomycetota</taxon>
        <taxon>Actinomycetes</taxon>
        <taxon>Micrococcales</taxon>
        <taxon>Micrococcaceae</taxon>
        <taxon>Rothia</taxon>
    </lineage>
</organism>
<gene>
    <name evidence="2" type="ORF">HXO61_08665</name>
</gene>
<evidence type="ECO:0000313" key="3">
    <source>
        <dbReference type="Proteomes" id="UP000770330"/>
    </source>
</evidence>
<dbReference type="Proteomes" id="UP000770330">
    <property type="component" value="Unassembled WGS sequence"/>
</dbReference>
<sequence length="533" mass="57339">MQNFTVPKNVQSTRTTPASNDAGMTLSDLFADPTTPTGGTLQPLNQGPLIIDEFVTAAIPWIFVNYLMPLKATAQTTWESTDGDITVFLSATPYKDAHGVTQQHLPSGRIAREVLVYLVTSAMASGSPEIEISRTWRGFLRDMGIRYSHPNRLAVQKQLRAILNMTISISHQGTMPDGTNLTSRAYLVGSGEDLFFDRDGALDDSYRSVVVLSREFFERIAAAPSPVHGVMHVLMSSWRKIVNENPHQALAGDVFWWLAGRMSRVRRETRIPWSSFMGHFGSTASHPPKFRSQFRAALAVAAREYFSPLGEDFDYNVYVTEYGAGTRGGNSGILLSPISPEHRKLMAWSRRQSAKTAPAPPPTHDAQKPEPNAPVAPEIVPIPAHAGLDLSELRAALAAAGLPTNAVSDGALRAAIDTVLSRVSSVTNPHALVVTSILKNPALIGGTAQQPVRASGALSALPVEVCTVHGQEISGLVCGGCAAELKAIGTDAADAAECWEAVKTRLTKLSKLEGVDTSGAWMQYSSLAARHGI</sequence>
<feature type="region of interest" description="Disordered" evidence="1">
    <location>
        <begin position="347"/>
        <end position="378"/>
    </location>
</feature>
<dbReference type="RefSeq" id="WP_303945530.1">
    <property type="nucleotide sequence ID" value="NZ_CAURIN010000012.1"/>
</dbReference>
<comment type="caution">
    <text evidence="2">The sequence shown here is derived from an EMBL/GenBank/DDBJ whole genome shotgun (WGS) entry which is preliminary data.</text>
</comment>
<name>A0A930L7W3_9MICC</name>